<keyword evidence="1" id="KW-1015">Disulfide bond</keyword>
<dbReference type="PANTHER" id="PTHR11905:SF222">
    <property type="entry name" value="ADAM FAMILY OF METALLOPROTEASE ADM-A (AFU_ORTHOLOGUE AFUA_6G14420)"/>
    <property type="match status" value="1"/>
</dbReference>
<dbReference type="Gene3D" id="4.10.70.10">
    <property type="entry name" value="Disintegrin domain"/>
    <property type="match status" value="1"/>
</dbReference>
<feature type="binding site" evidence="4">
    <location>
        <position position="363"/>
    </location>
    <ligand>
        <name>Zn(2+)</name>
        <dbReference type="ChEBI" id="CHEBI:29105"/>
        <note>catalytic</note>
    </ligand>
</feature>
<dbReference type="OrthoDB" id="5951731at2759"/>
<feature type="binding site" evidence="4">
    <location>
        <position position="357"/>
    </location>
    <ligand>
        <name>Zn(2+)</name>
        <dbReference type="ChEBI" id="CHEBI:29105"/>
        <note>catalytic</note>
    </ligand>
</feature>
<dbReference type="InterPro" id="IPR001762">
    <property type="entry name" value="Disintegrin_dom"/>
</dbReference>
<dbReference type="PROSITE" id="PS50214">
    <property type="entry name" value="DISINTEGRIN_2"/>
    <property type="match status" value="1"/>
</dbReference>
<feature type="active site" evidence="4">
    <location>
        <position position="354"/>
    </location>
</feature>
<dbReference type="Gene3D" id="3.40.390.10">
    <property type="entry name" value="Collagenase (Catalytic Domain)"/>
    <property type="match status" value="1"/>
</dbReference>
<evidence type="ECO:0000313" key="8">
    <source>
        <dbReference type="EMBL" id="PYH94293.1"/>
    </source>
</evidence>
<dbReference type="GO" id="GO:0004222">
    <property type="term" value="F:metalloendopeptidase activity"/>
    <property type="evidence" value="ECO:0007669"/>
    <property type="project" value="InterPro"/>
</dbReference>
<evidence type="ECO:0000259" key="7">
    <source>
        <dbReference type="PROSITE" id="PS50215"/>
    </source>
</evidence>
<keyword evidence="9" id="KW-1185">Reference proteome</keyword>
<feature type="domain" description="Peptidase M12B" evidence="7">
    <location>
        <begin position="213"/>
        <end position="412"/>
    </location>
</feature>
<dbReference type="GO" id="GO:0046872">
    <property type="term" value="F:metal ion binding"/>
    <property type="evidence" value="ECO:0007669"/>
    <property type="project" value="UniProtKB-KW"/>
</dbReference>
<dbReference type="InterPro" id="IPR024079">
    <property type="entry name" value="MetalloPept_cat_dom_sf"/>
</dbReference>
<evidence type="ECO:0000256" key="5">
    <source>
        <dbReference type="SAM" id="SignalP"/>
    </source>
</evidence>
<feature type="signal peptide" evidence="5">
    <location>
        <begin position="1"/>
        <end position="25"/>
    </location>
</feature>
<dbReference type="Pfam" id="PF13688">
    <property type="entry name" value="Reprolysin_5"/>
    <property type="match status" value="1"/>
</dbReference>
<dbReference type="STRING" id="1448320.A0A319DSK9"/>
<feature type="domain" description="Disintegrin" evidence="6">
    <location>
        <begin position="438"/>
        <end position="525"/>
    </location>
</feature>
<evidence type="ECO:0000313" key="9">
    <source>
        <dbReference type="Proteomes" id="UP000247810"/>
    </source>
</evidence>
<comment type="function">
    <text evidence="2">Probable zinc protease.</text>
</comment>
<feature type="binding site" evidence="4">
    <location>
        <position position="353"/>
    </location>
    <ligand>
        <name>Zn(2+)</name>
        <dbReference type="ChEBI" id="CHEBI:29105"/>
        <note>catalytic</note>
    </ligand>
</feature>
<proteinExistence type="predicted"/>
<dbReference type="VEuPathDB" id="FungiDB:BO71DRAFT_430129"/>
<evidence type="ECO:0000256" key="1">
    <source>
        <dbReference type="ARBA" id="ARBA00023157"/>
    </source>
</evidence>
<dbReference type="AlphaFoldDB" id="A0A319DSK9"/>
<name>A0A319DSK9_9EURO</name>
<reference evidence="8 9" key="1">
    <citation type="submission" date="2018-02" db="EMBL/GenBank/DDBJ databases">
        <title>The genomes of Aspergillus section Nigri reveals drivers in fungal speciation.</title>
        <authorList>
            <consortium name="DOE Joint Genome Institute"/>
            <person name="Vesth T.C."/>
            <person name="Nybo J."/>
            <person name="Theobald S."/>
            <person name="Brandl J."/>
            <person name="Frisvad J.C."/>
            <person name="Nielsen K.F."/>
            <person name="Lyhne E.K."/>
            <person name="Kogle M.E."/>
            <person name="Kuo A."/>
            <person name="Riley R."/>
            <person name="Clum A."/>
            <person name="Nolan M."/>
            <person name="Lipzen A."/>
            <person name="Salamov A."/>
            <person name="Henrissat B."/>
            <person name="Wiebenga A."/>
            <person name="De vries R.P."/>
            <person name="Grigoriev I.V."/>
            <person name="Mortensen U.H."/>
            <person name="Andersen M.R."/>
            <person name="Baker S.E."/>
        </authorList>
    </citation>
    <scope>NUCLEOTIDE SEQUENCE [LARGE SCALE GENOMIC DNA]</scope>
    <source>
        <strain evidence="8 9">CBS 707.79</strain>
    </source>
</reference>
<dbReference type="EMBL" id="KZ825874">
    <property type="protein sequence ID" value="PYH94293.1"/>
    <property type="molecule type" value="Genomic_DNA"/>
</dbReference>
<feature type="chain" id="PRO_5016342392" description="Disintegrin and metalloproteinase domain-containing protein B" evidence="5">
    <location>
        <begin position="26"/>
        <end position="604"/>
    </location>
</feature>
<dbReference type="SUPFAM" id="SSF57552">
    <property type="entry name" value="Blood coagulation inhibitor (disintegrin)"/>
    <property type="match status" value="1"/>
</dbReference>
<keyword evidence="5" id="KW-0732">Signal</keyword>
<dbReference type="GO" id="GO:0006508">
    <property type="term" value="P:proteolysis"/>
    <property type="evidence" value="ECO:0007669"/>
    <property type="project" value="InterPro"/>
</dbReference>
<evidence type="ECO:0000256" key="2">
    <source>
        <dbReference type="ARBA" id="ARBA00056552"/>
    </source>
</evidence>
<evidence type="ECO:0000256" key="3">
    <source>
        <dbReference type="ARBA" id="ARBA00074021"/>
    </source>
</evidence>
<gene>
    <name evidence="8" type="ORF">BO71DRAFT_430129</name>
</gene>
<evidence type="ECO:0000256" key="4">
    <source>
        <dbReference type="PROSITE-ProRule" id="PRU00276"/>
    </source>
</evidence>
<dbReference type="InterPro" id="IPR001590">
    <property type="entry name" value="Peptidase_M12B"/>
</dbReference>
<dbReference type="InterPro" id="IPR036436">
    <property type="entry name" value="Disintegrin_dom_sf"/>
</dbReference>
<sequence>MRLYPFVSYLASSLFLLGYHATAHSVSTKASNHTIQLDNPIIHTRSHRVKSLQAFNLTFQLHGHNRDLRLQLVPNHDILPGNSQTQYLGTNGEARRSEPITTAQYRVFKGSVWARGSRQEKEVGWARIYLVEDGHSPLFQGTFTVFGERHHVKLQSNTKMVAYPDSSGPHGSISKLHLPVISTPWNLHQRQNSPSYSDLVNNIGNTAGCPNTRRVALIGLATDYSYTASFDSSEDIRRELISMVNTASEVYEQTFDIALGIRNLTISDRTCPSSSSDSVPWNVACSTGNIDWRLEQFSSWRGAQDDTNAYWTLMTDCPTNGVVGVSYVGGLCNSDSGVNVVARTSNQWQVFAHESGHTFGAVHDCESRTCSSSDRQCCPLSSSTCDANAEYLMNPSSSPSETSFSPCSIGNICSMMGSGRERTSCLVSNSGNVPTITAGECGNGIVEAGEDCDCGGDCADNRCCDPDTCQFINGAVCDDTAGSCCQDCQFASSSTVCRSSTGTCDVEETCTGNSSSCPTDRHAPDGQSCGNTSSLFCASGECTNRDQQCRGLFNDNSTAISSCDTDSCSLVCSADYYGSGSYCMTTGQNVLDGTPCQGGLCRNE</sequence>
<dbReference type="PROSITE" id="PS50215">
    <property type="entry name" value="ADAM_MEPRO"/>
    <property type="match status" value="1"/>
</dbReference>
<keyword evidence="4" id="KW-0862">Zinc</keyword>
<evidence type="ECO:0000259" key="6">
    <source>
        <dbReference type="PROSITE" id="PS50214"/>
    </source>
</evidence>
<dbReference type="Pfam" id="PF00200">
    <property type="entry name" value="Disintegrin"/>
    <property type="match status" value="1"/>
</dbReference>
<organism evidence="8 9">
    <name type="scientific">Aspergillus ellipticus CBS 707.79</name>
    <dbReference type="NCBI Taxonomy" id="1448320"/>
    <lineage>
        <taxon>Eukaryota</taxon>
        <taxon>Fungi</taxon>
        <taxon>Dikarya</taxon>
        <taxon>Ascomycota</taxon>
        <taxon>Pezizomycotina</taxon>
        <taxon>Eurotiomycetes</taxon>
        <taxon>Eurotiomycetidae</taxon>
        <taxon>Eurotiales</taxon>
        <taxon>Aspergillaceae</taxon>
        <taxon>Aspergillus</taxon>
        <taxon>Aspergillus subgen. Circumdati</taxon>
    </lineage>
</organism>
<keyword evidence="4" id="KW-0479">Metal-binding</keyword>
<accession>A0A319DSK9</accession>
<dbReference type="SUPFAM" id="SSF55486">
    <property type="entry name" value="Metalloproteases ('zincins'), catalytic domain"/>
    <property type="match status" value="1"/>
</dbReference>
<dbReference type="SMART" id="SM00050">
    <property type="entry name" value="DISIN"/>
    <property type="match status" value="1"/>
</dbReference>
<dbReference type="PANTHER" id="PTHR11905">
    <property type="entry name" value="ADAM A DISINTEGRIN AND METALLOPROTEASE DOMAIN"/>
    <property type="match status" value="1"/>
</dbReference>
<comment type="caution">
    <text evidence="4">Lacks conserved residue(s) required for the propagation of feature annotation.</text>
</comment>
<dbReference type="FunFam" id="4.10.70.10:FF:000003">
    <property type="entry name" value="Disintegrin and metalloproteinase domain-containing protein 17"/>
    <property type="match status" value="1"/>
</dbReference>
<dbReference type="Proteomes" id="UP000247810">
    <property type="component" value="Unassembled WGS sequence"/>
</dbReference>
<protein>
    <recommendedName>
        <fullName evidence="3">Disintegrin and metalloproteinase domain-containing protein B</fullName>
    </recommendedName>
</protein>